<dbReference type="HOGENOM" id="CLU_045137_3_3_5"/>
<evidence type="ECO:0000313" key="3">
    <source>
        <dbReference type="Proteomes" id="UP000031656"/>
    </source>
</evidence>
<keyword evidence="1" id="KW-1133">Transmembrane helix</keyword>
<dbReference type="Proteomes" id="UP000031656">
    <property type="component" value="Chromosome"/>
</dbReference>
<name>A0A067Z7K6_GLUOY</name>
<dbReference type="InterPro" id="IPR021836">
    <property type="entry name" value="DUF3429"/>
</dbReference>
<dbReference type="PANTHER" id="PTHR15887:SF1">
    <property type="entry name" value="TRANSMEMBRANE PROTEIN 69"/>
    <property type="match status" value="1"/>
</dbReference>
<dbReference type="PANTHER" id="PTHR15887">
    <property type="entry name" value="TRANSMEMBRANE PROTEIN 69"/>
    <property type="match status" value="1"/>
</dbReference>
<sequence>MKQLFQVSKSRREVNDDMRLPFPVFVLGIAGLIPFMTLGGWIFLAGLFAPLPHLKIILLAYGACILSFLGAVHWGLAMERPDIITVGGTSQRDRQRLVLGVCPALWAWLSLCVGVLGHVRAGFGLEIIGFVGTFLVEREAWRKGALPPGYLPLRTGLTAIAVLSLFLAALAPSGT</sequence>
<feature type="transmembrane region" description="Helical" evidence="1">
    <location>
        <begin position="153"/>
        <end position="171"/>
    </location>
</feature>
<feature type="transmembrane region" description="Helical" evidence="1">
    <location>
        <begin position="97"/>
        <end position="117"/>
    </location>
</feature>
<dbReference type="EMBL" id="CP004373">
    <property type="protein sequence ID" value="AHK72292.1"/>
    <property type="molecule type" value="Genomic_DNA"/>
</dbReference>
<protein>
    <submittedName>
        <fullName evidence="2">Putative DUF3429 family protein</fullName>
    </submittedName>
</protein>
<evidence type="ECO:0000256" key="1">
    <source>
        <dbReference type="SAM" id="Phobius"/>
    </source>
</evidence>
<reference evidence="2 3" key="1">
    <citation type="journal article" date="2015" name="Appl. Microbiol. Biotechnol.">
        <title>The consequence of an additional NADH dehydrogenase paralog on the growth of Gluconobacter oxydans DSM3504.</title>
        <authorList>
            <person name="Kostner D."/>
            <person name="Luchterhand B."/>
            <person name="Junker A."/>
            <person name="Volland S."/>
            <person name="Daniel R."/>
            <person name="Buchs J."/>
            <person name="Liebl W."/>
            <person name="Ehrenreich A."/>
        </authorList>
    </citation>
    <scope>NUCLEOTIDE SEQUENCE [LARGE SCALE GENOMIC DNA]</scope>
    <source>
        <strain evidence="2">DSM 3504</strain>
    </source>
</reference>
<proteinExistence type="predicted"/>
<dbReference type="Pfam" id="PF11911">
    <property type="entry name" value="DUF3429"/>
    <property type="match status" value="1"/>
</dbReference>
<dbReference type="AlphaFoldDB" id="A0A067Z7K6"/>
<evidence type="ECO:0000313" key="2">
    <source>
        <dbReference type="EMBL" id="AHK72292.1"/>
    </source>
</evidence>
<dbReference type="KEGG" id="goy:GLS_c24240"/>
<accession>A0A067Z7K6</accession>
<keyword evidence="1" id="KW-0812">Transmembrane</keyword>
<feature type="transmembrane region" description="Helical" evidence="1">
    <location>
        <begin position="56"/>
        <end position="76"/>
    </location>
</feature>
<keyword evidence="1" id="KW-0472">Membrane</keyword>
<organism evidence="2 3">
    <name type="scientific">Gluconobacter oxydans DSM 3504</name>
    <dbReference type="NCBI Taxonomy" id="1288313"/>
    <lineage>
        <taxon>Bacteria</taxon>
        <taxon>Pseudomonadati</taxon>
        <taxon>Pseudomonadota</taxon>
        <taxon>Alphaproteobacteria</taxon>
        <taxon>Acetobacterales</taxon>
        <taxon>Acetobacteraceae</taxon>
        <taxon>Gluconobacter</taxon>
    </lineage>
</organism>
<gene>
    <name evidence="2" type="ORF">GLS_c24240</name>
</gene>
<feature type="transmembrane region" description="Helical" evidence="1">
    <location>
        <begin position="20"/>
        <end position="44"/>
    </location>
</feature>